<dbReference type="AlphaFoldDB" id="A0ABD2NSR3"/>
<comment type="caution">
    <text evidence="1">The sequence shown here is derived from an EMBL/GenBank/DDBJ whole genome shotgun (WGS) entry which is preliminary data.</text>
</comment>
<proteinExistence type="predicted"/>
<dbReference type="Proteomes" id="UP001516400">
    <property type="component" value="Unassembled WGS sequence"/>
</dbReference>
<sequence>MLKPTISNPEDELSEHFPHLLLIHNKATAEDFTPLRFKMMQKMYRSIFSKSKYITESNLGIGSGRLVKHLNPENCGPLINIFLIPDYCQNEEMTFRGHPSMEEILKKLRANIFGATKSSLTHVQLTEKTWLIYCSRVWENVKKSSFFVEYTKLMP</sequence>
<gene>
    <name evidence="1" type="ORF">HHI36_004871</name>
</gene>
<name>A0ABD2NSR3_9CUCU</name>
<evidence type="ECO:0000313" key="2">
    <source>
        <dbReference type="Proteomes" id="UP001516400"/>
    </source>
</evidence>
<evidence type="ECO:0000313" key="1">
    <source>
        <dbReference type="EMBL" id="KAL3281665.1"/>
    </source>
</evidence>
<keyword evidence="2" id="KW-1185">Reference proteome</keyword>
<organism evidence="1 2">
    <name type="scientific">Cryptolaemus montrouzieri</name>
    <dbReference type="NCBI Taxonomy" id="559131"/>
    <lineage>
        <taxon>Eukaryota</taxon>
        <taxon>Metazoa</taxon>
        <taxon>Ecdysozoa</taxon>
        <taxon>Arthropoda</taxon>
        <taxon>Hexapoda</taxon>
        <taxon>Insecta</taxon>
        <taxon>Pterygota</taxon>
        <taxon>Neoptera</taxon>
        <taxon>Endopterygota</taxon>
        <taxon>Coleoptera</taxon>
        <taxon>Polyphaga</taxon>
        <taxon>Cucujiformia</taxon>
        <taxon>Coccinelloidea</taxon>
        <taxon>Coccinellidae</taxon>
        <taxon>Scymninae</taxon>
        <taxon>Scymnini</taxon>
        <taxon>Cryptolaemus</taxon>
    </lineage>
</organism>
<protein>
    <submittedName>
        <fullName evidence="1">Uncharacterized protein</fullName>
    </submittedName>
</protein>
<reference evidence="1 2" key="1">
    <citation type="journal article" date="2021" name="BMC Biol.">
        <title>Horizontally acquired antibacterial genes associated with adaptive radiation of ladybird beetles.</title>
        <authorList>
            <person name="Li H.S."/>
            <person name="Tang X.F."/>
            <person name="Huang Y.H."/>
            <person name="Xu Z.Y."/>
            <person name="Chen M.L."/>
            <person name="Du X.Y."/>
            <person name="Qiu B.Y."/>
            <person name="Chen P.T."/>
            <person name="Zhang W."/>
            <person name="Slipinski A."/>
            <person name="Escalona H.E."/>
            <person name="Waterhouse R.M."/>
            <person name="Zwick A."/>
            <person name="Pang H."/>
        </authorList>
    </citation>
    <scope>NUCLEOTIDE SEQUENCE [LARGE SCALE GENOMIC DNA]</scope>
    <source>
        <strain evidence="1">SYSU2018</strain>
    </source>
</reference>
<dbReference type="EMBL" id="JABFTP020000144">
    <property type="protein sequence ID" value="KAL3281665.1"/>
    <property type="molecule type" value="Genomic_DNA"/>
</dbReference>
<accession>A0ABD2NSR3</accession>
<dbReference type="InterPro" id="IPR039177">
    <property type="entry name" value="SMG9"/>
</dbReference>
<dbReference type="PANTHER" id="PTHR14270:SF0">
    <property type="entry name" value="NONSENSE-MEDIATED MRNA DECAY FACTOR SMG9"/>
    <property type="match status" value="1"/>
</dbReference>
<dbReference type="PANTHER" id="PTHR14270">
    <property type="entry name" value="NONSENSE-MEDIATED MRNA DECAY FACTOR SMG9"/>
    <property type="match status" value="1"/>
</dbReference>